<proteinExistence type="predicted"/>
<evidence type="ECO:0000313" key="3">
    <source>
        <dbReference type="Proteomes" id="UP000197418"/>
    </source>
</evidence>
<keyword evidence="1" id="KW-0812">Transmembrane</keyword>
<gene>
    <name evidence="2" type="ORF">A3L08_03430</name>
</gene>
<dbReference type="GeneID" id="33315292"/>
<reference evidence="2 3" key="1">
    <citation type="submission" date="2016-04" db="EMBL/GenBank/DDBJ databases">
        <title>Complete genome sequence of Thermococcus pacificus type strain P4.</title>
        <authorList>
            <person name="Oger P.M."/>
        </authorList>
    </citation>
    <scope>NUCLEOTIDE SEQUENCE [LARGE SCALE GENOMIC DNA]</scope>
    <source>
        <strain evidence="2 3">P-4</strain>
    </source>
</reference>
<feature type="transmembrane region" description="Helical" evidence="1">
    <location>
        <begin position="12"/>
        <end position="37"/>
    </location>
</feature>
<evidence type="ECO:0000256" key="1">
    <source>
        <dbReference type="SAM" id="Phobius"/>
    </source>
</evidence>
<dbReference type="RefSeq" id="WP_088853706.1">
    <property type="nucleotide sequence ID" value="NZ_CP015102.1"/>
</dbReference>
<keyword evidence="3" id="KW-1185">Reference proteome</keyword>
<evidence type="ECO:0008006" key="4">
    <source>
        <dbReference type="Google" id="ProtNLM"/>
    </source>
</evidence>
<name>A0A218P6P8_9EURY</name>
<feature type="transmembrane region" description="Helical" evidence="1">
    <location>
        <begin position="43"/>
        <end position="62"/>
    </location>
</feature>
<organism evidence="2 3">
    <name type="scientific">Thermococcus pacificus</name>
    <dbReference type="NCBI Taxonomy" id="71998"/>
    <lineage>
        <taxon>Archaea</taxon>
        <taxon>Methanobacteriati</taxon>
        <taxon>Methanobacteriota</taxon>
        <taxon>Thermococci</taxon>
        <taxon>Thermococcales</taxon>
        <taxon>Thermococcaceae</taxon>
        <taxon>Thermococcus</taxon>
    </lineage>
</organism>
<dbReference type="EMBL" id="CP015102">
    <property type="protein sequence ID" value="ASJ06447.1"/>
    <property type="molecule type" value="Genomic_DNA"/>
</dbReference>
<accession>A0A218P6P8</accession>
<dbReference type="KEGG" id="tpaf:A3L08_03430"/>
<dbReference type="AlphaFoldDB" id="A0A218P6P8"/>
<evidence type="ECO:0000313" key="2">
    <source>
        <dbReference type="EMBL" id="ASJ06447.1"/>
    </source>
</evidence>
<dbReference type="Proteomes" id="UP000197418">
    <property type="component" value="Chromosome"/>
</dbReference>
<keyword evidence="1" id="KW-0472">Membrane</keyword>
<dbReference type="OrthoDB" id="98755at2157"/>
<keyword evidence="1" id="KW-1133">Transmembrane helix</keyword>
<sequence length="87" mass="9866">MDFALFMERYGYRLLMLITVSVILGIALAPFIMTFWAFSSDGLAVAVLAVIILGIGVLLMAIPKFWDFADKMRHTHILEDWNEKGND</sequence>
<protein>
    <recommendedName>
        <fullName evidence="4">MFS transporter</fullName>
    </recommendedName>
</protein>